<dbReference type="Proteomes" id="UP000028868">
    <property type="component" value="Unassembled WGS sequence"/>
</dbReference>
<dbReference type="InterPro" id="IPR011010">
    <property type="entry name" value="DNA_brk_join_enz"/>
</dbReference>
<name>A0A059NWB2_9BACI</name>
<dbReference type="GO" id="GO:0006310">
    <property type="term" value="P:DNA recombination"/>
    <property type="evidence" value="ECO:0007669"/>
    <property type="project" value="UniProtKB-KW"/>
</dbReference>
<dbReference type="InterPro" id="IPR002104">
    <property type="entry name" value="Integrase_catalytic"/>
</dbReference>
<proteinExistence type="inferred from homology"/>
<dbReference type="InterPro" id="IPR028259">
    <property type="entry name" value="AP2-like_int_N"/>
</dbReference>
<dbReference type="InterPro" id="IPR013762">
    <property type="entry name" value="Integrase-like_cat_sf"/>
</dbReference>
<evidence type="ECO:0000259" key="6">
    <source>
        <dbReference type="PROSITE" id="PS51898"/>
    </source>
</evidence>
<sequence length="348" mass="40757">MPVYKDKQRGTWYYAKSVKTSDGKYKQLKKRGFKKKKDAQEAENEAVREFSDESNLTFKELSLEYLTWYEKRRKESSVKVIRNILHNHLIPEFGGKETKKITPRDVMKYQNKIIDDYAGDFLDKIHTTLSALFNYGIRTEVITTNPAKIAGNFPKKKKSRINFWELDEFRQFIEVVEEEPYRTFFFTLYYSGARKGELLALTWNDILFDQNSIDINKTLDYKGNRTSTKTDSSTRVLLMPGFVMDMLRELKPSYAKDDYVVFGDFYDVISTTTLDRRYAKFIKESGVKRIVMHEFRHSHASYLINEGVTPGVVAERLGHKSVATTLDTYSHLYPDKQIEAVARMENDF</sequence>
<comment type="similarity">
    <text evidence="1">Belongs to the 'phage' integrase family.</text>
</comment>
<keyword evidence="9" id="KW-1185">Reference proteome</keyword>
<dbReference type="InterPro" id="IPR044068">
    <property type="entry name" value="CB"/>
</dbReference>
<dbReference type="SUPFAM" id="SSF56349">
    <property type="entry name" value="DNA breaking-rejoining enzymes"/>
    <property type="match status" value="1"/>
</dbReference>
<dbReference type="Pfam" id="PF14659">
    <property type="entry name" value="Phage_int_SAM_3"/>
    <property type="match status" value="1"/>
</dbReference>
<reference evidence="8 9" key="2">
    <citation type="submission" date="2014-05" db="EMBL/GenBank/DDBJ databases">
        <title>Draft genome sequence of Halobacillus karajensis HK-03.</title>
        <authorList>
            <person name="Khelaifia S."/>
            <person name="Croce O."/>
            <person name="Lagier J.C."/>
            <person name="Raoult D."/>
        </authorList>
    </citation>
    <scope>NUCLEOTIDE SEQUENCE [LARGE SCALE GENOMIC DNA]</scope>
    <source>
        <strain evidence="8 9">HD-03</strain>
    </source>
</reference>
<dbReference type="Pfam" id="PF14657">
    <property type="entry name" value="Arm-DNA-bind_4"/>
    <property type="match status" value="1"/>
</dbReference>
<dbReference type="PROSITE" id="PS51898">
    <property type="entry name" value="TYR_RECOMBINASE"/>
    <property type="match status" value="1"/>
</dbReference>
<protein>
    <submittedName>
        <fullName evidence="8">Prophage phiRv2 integrase</fullName>
    </submittedName>
</protein>
<dbReference type="GO" id="GO:0015074">
    <property type="term" value="P:DNA integration"/>
    <property type="evidence" value="ECO:0007669"/>
    <property type="project" value="UniProtKB-KW"/>
</dbReference>
<dbReference type="InterPro" id="IPR004107">
    <property type="entry name" value="Integrase_SAM-like_N"/>
</dbReference>
<reference evidence="9" key="1">
    <citation type="submission" date="2014-03" db="EMBL/GenBank/DDBJ databases">
        <authorList>
            <person name="Urmite Genomes U."/>
        </authorList>
    </citation>
    <scope>NUCLEOTIDE SEQUENCE [LARGE SCALE GENOMIC DNA]</scope>
    <source>
        <strain evidence="9">HD-03</strain>
    </source>
</reference>
<feature type="domain" description="Tyr recombinase" evidence="6">
    <location>
        <begin position="159"/>
        <end position="342"/>
    </location>
</feature>
<accession>A0A059NWB2</accession>
<dbReference type="Gene3D" id="1.10.150.130">
    <property type="match status" value="1"/>
</dbReference>
<dbReference type="EMBL" id="CCDI010000001">
    <property type="protein sequence ID" value="CDQ22635.1"/>
    <property type="molecule type" value="Genomic_DNA"/>
</dbReference>
<evidence type="ECO:0000256" key="5">
    <source>
        <dbReference type="PROSITE-ProRule" id="PRU01248"/>
    </source>
</evidence>
<evidence type="ECO:0000313" key="8">
    <source>
        <dbReference type="EMBL" id="CDQ22635.1"/>
    </source>
</evidence>
<keyword evidence="4" id="KW-0233">DNA recombination</keyword>
<dbReference type="PANTHER" id="PTHR30629:SF2">
    <property type="entry name" value="PROPHAGE INTEGRASE INTS-RELATED"/>
    <property type="match status" value="1"/>
</dbReference>
<dbReference type="InterPro" id="IPR050808">
    <property type="entry name" value="Phage_Integrase"/>
</dbReference>
<dbReference type="Gene3D" id="1.10.443.10">
    <property type="entry name" value="Intergrase catalytic core"/>
    <property type="match status" value="1"/>
</dbReference>
<dbReference type="RefSeq" id="WP_035506006.1">
    <property type="nucleotide sequence ID" value="NZ_CCDI010000001.1"/>
</dbReference>
<dbReference type="GO" id="GO:0003677">
    <property type="term" value="F:DNA binding"/>
    <property type="evidence" value="ECO:0007669"/>
    <property type="project" value="UniProtKB-UniRule"/>
</dbReference>
<evidence type="ECO:0000256" key="2">
    <source>
        <dbReference type="ARBA" id="ARBA00022908"/>
    </source>
</evidence>
<organism evidence="8 9">
    <name type="scientific">Halobacillus karajensis</name>
    <dbReference type="NCBI Taxonomy" id="195088"/>
    <lineage>
        <taxon>Bacteria</taxon>
        <taxon>Bacillati</taxon>
        <taxon>Bacillota</taxon>
        <taxon>Bacilli</taxon>
        <taxon>Bacillales</taxon>
        <taxon>Bacillaceae</taxon>
        <taxon>Halobacillus</taxon>
    </lineage>
</organism>
<feature type="domain" description="Core-binding (CB)" evidence="7">
    <location>
        <begin position="56"/>
        <end position="137"/>
    </location>
</feature>
<dbReference type="Pfam" id="PF00589">
    <property type="entry name" value="Phage_integrase"/>
    <property type="match status" value="1"/>
</dbReference>
<evidence type="ECO:0000256" key="1">
    <source>
        <dbReference type="ARBA" id="ARBA00008857"/>
    </source>
</evidence>
<gene>
    <name evidence="8" type="ORF">BN983_00848</name>
</gene>
<dbReference type="PANTHER" id="PTHR30629">
    <property type="entry name" value="PROPHAGE INTEGRASE"/>
    <property type="match status" value="1"/>
</dbReference>
<dbReference type="AlphaFoldDB" id="A0A059NWB2"/>
<comment type="caution">
    <text evidence="8">The sequence shown here is derived from an EMBL/GenBank/DDBJ whole genome shotgun (WGS) entry which is preliminary data.</text>
</comment>
<evidence type="ECO:0000256" key="3">
    <source>
        <dbReference type="ARBA" id="ARBA00023125"/>
    </source>
</evidence>
<evidence type="ECO:0000256" key="4">
    <source>
        <dbReference type="ARBA" id="ARBA00023172"/>
    </source>
</evidence>
<evidence type="ECO:0000313" key="9">
    <source>
        <dbReference type="Proteomes" id="UP000028868"/>
    </source>
</evidence>
<evidence type="ECO:0000259" key="7">
    <source>
        <dbReference type="PROSITE" id="PS51900"/>
    </source>
</evidence>
<dbReference type="PROSITE" id="PS51900">
    <property type="entry name" value="CB"/>
    <property type="match status" value="1"/>
</dbReference>
<keyword evidence="3 5" id="KW-0238">DNA-binding</keyword>
<keyword evidence="2" id="KW-0229">DNA integration</keyword>
<dbReference type="InterPro" id="IPR010998">
    <property type="entry name" value="Integrase_recombinase_N"/>
</dbReference>
<dbReference type="CDD" id="cd01189">
    <property type="entry name" value="INT_ICEBs1_C_like"/>
    <property type="match status" value="1"/>
</dbReference>